<dbReference type="EMBL" id="CAJVPS010003146">
    <property type="protein sequence ID" value="CAG8583418.1"/>
    <property type="molecule type" value="Genomic_DNA"/>
</dbReference>
<proteinExistence type="predicted"/>
<gene>
    <name evidence="1" type="ORF">ALEPTO_LOCUS7370</name>
</gene>
<name>A0A9N9C1C8_9GLOM</name>
<evidence type="ECO:0000313" key="2">
    <source>
        <dbReference type="Proteomes" id="UP000789508"/>
    </source>
</evidence>
<dbReference type="AlphaFoldDB" id="A0A9N9C1C8"/>
<keyword evidence="2" id="KW-1185">Reference proteome</keyword>
<reference evidence="1" key="1">
    <citation type="submission" date="2021-06" db="EMBL/GenBank/DDBJ databases">
        <authorList>
            <person name="Kallberg Y."/>
            <person name="Tangrot J."/>
            <person name="Rosling A."/>
        </authorList>
    </citation>
    <scope>NUCLEOTIDE SEQUENCE</scope>
    <source>
        <strain evidence="1">FL130A</strain>
    </source>
</reference>
<protein>
    <submittedName>
        <fullName evidence="1">2759_t:CDS:1</fullName>
    </submittedName>
</protein>
<feature type="non-terminal residue" evidence="1">
    <location>
        <position position="1"/>
    </location>
</feature>
<dbReference type="Proteomes" id="UP000789508">
    <property type="component" value="Unassembled WGS sequence"/>
</dbReference>
<evidence type="ECO:0000313" key="1">
    <source>
        <dbReference type="EMBL" id="CAG8583418.1"/>
    </source>
</evidence>
<accession>A0A9N9C1C8</accession>
<organism evidence="1 2">
    <name type="scientific">Ambispora leptoticha</name>
    <dbReference type="NCBI Taxonomy" id="144679"/>
    <lineage>
        <taxon>Eukaryota</taxon>
        <taxon>Fungi</taxon>
        <taxon>Fungi incertae sedis</taxon>
        <taxon>Mucoromycota</taxon>
        <taxon>Glomeromycotina</taxon>
        <taxon>Glomeromycetes</taxon>
        <taxon>Archaeosporales</taxon>
        <taxon>Ambisporaceae</taxon>
        <taxon>Ambispora</taxon>
    </lineage>
</organism>
<sequence>EEAKSIIYFEREYKGLVFADLSTPITIMNGNFRMTQEPRLHPTYA</sequence>
<comment type="caution">
    <text evidence="1">The sequence shown here is derived from an EMBL/GenBank/DDBJ whole genome shotgun (WGS) entry which is preliminary data.</text>
</comment>